<comment type="caution">
    <text evidence="1">The sequence shown here is derived from an EMBL/GenBank/DDBJ whole genome shotgun (WGS) entry which is preliminary data.</text>
</comment>
<sequence length="80" mass="8854">MLRLRPQTLPTVVLHIYPPLPSSICIEATKISTSVSRIVRLWMAITAGITGDNAHAVCCLSDAHSHIIYYPADIIIHYVD</sequence>
<protein>
    <submittedName>
        <fullName evidence="1">2-(3-amino-3-carboxypropyl)histidine synthase subunit</fullName>
    </submittedName>
</protein>
<name>A0ABR3KLI7_TRISP</name>
<accession>A0ABR3KLI7</accession>
<proteinExistence type="predicted"/>
<keyword evidence="2" id="KW-1185">Reference proteome</keyword>
<organism evidence="1 2">
    <name type="scientific">Trichinella spiralis</name>
    <name type="common">Trichina worm</name>
    <dbReference type="NCBI Taxonomy" id="6334"/>
    <lineage>
        <taxon>Eukaryota</taxon>
        <taxon>Metazoa</taxon>
        <taxon>Ecdysozoa</taxon>
        <taxon>Nematoda</taxon>
        <taxon>Enoplea</taxon>
        <taxon>Dorylaimia</taxon>
        <taxon>Trichinellida</taxon>
        <taxon>Trichinellidae</taxon>
        <taxon>Trichinella</taxon>
    </lineage>
</organism>
<reference evidence="1 2" key="1">
    <citation type="submission" date="2024-07" db="EMBL/GenBank/DDBJ databases">
        <title>Enhanced genomic and transcriptomic resources for Trichinella pseudospiralis and T. spiralis underpin the discovery of pronounced molecular differences between stages and species.</title>
        <authorList>
            <person name="Pasi K.K."/>
            <person name="La Rosa G."/>
            <person name="Gomez-Morales M.A."/>
            <person name="Tosini F."/>
            <person name="Sumanam S."/>
            <person name="Young N.D."/>
            <person name="Chang B.C."/>
            <person name="Robin G.B."/>
        </authorList>
    </citation>
    <scope>NUCLEOTIDE SEQUENCE [LARGE SCALE GENOMIC DNA]</scope>
    <source>
        <strain evidence="1">ISS534</strain>
    </source>
</reference>
<evidence type="ECO:0000313" key="2">
    <source>
        <dbReference type="Proteomes" id="UP001558632"/>
    </source>
</evidence>
<gene>
    <name evidence="1" type="ORF">TSPI_02637</name>
</gene>
<dbReference type="Proteomes" id="UP001558632">
    <property type="component" value="Unassembled WGS sequence"/>
</dbReference>
<dbReference type="EMBL" id="JBEUSY010000254">
    <property type="protein sequence ID" value="KAL1240769.1"/>
    <property type="molecule type" value="Genomic_DNA"/>
</dbReference>
<evidence type="ECO:0000313" key="1">
    <source>
        <dbReference type="EMBL" id="KAL1240769.1"/>
    </source>
</evidence>